<proteinExistence type="predicted"/>
<comment type="caution">
    <text evidence="2">The sequence shown here is derived from an EMBL/GenBank/DDBJ whole genome shotgun (WGS) entry which is preliminary data.</text>
</comment>
<gene>
    <name evidence="2" type="ORF">V5O48_017154</name>
</gene>
<organism evidence="2 3">
    <name type="scientific">Marasmius crinis-equi</name>
    <dbReference type="NCBI Taxonomy" id="585013"/>
    <lineage>
        <taxon>Eukaryota</taxon>
        <taxon>Fungi</taxon>
        <taxon>Dikarya</taxon>
        <taxon>Basidiomycota</taxon>
        <taxon>Agaricomycotina</taxon>
        <taxon>Agaricomycetes</taxon>
        <taxon>Agaricomycetidae</taxon>
        <taxon>Agaricales</taxon>
        <taxon>Marasmiineae</taxon>
        <taxon>Marasmiaceae</taxon>
        <taxon>Marasmius</taxon>
    </lineage>
</organism>
<dbReference type="EMBL" id="JBAHYK010002531">
    <property type="protein sequence ID" value="KAL0564881.1"/>
    <property type="molecule type" value="Genomic_DNA"/>
</dbReference>
<reference evidence="2 3" key="1">
    <citation type="submission" date="2024-02" db="EMBL/GenBank/DDBJ databases">
        <title>A draft genome for the cacao thread blight pathogen Marasmius crinis-equi.</title>
        <authorList>
            <person name="Cohen S.P."/>
            <person name="Baruah I.K."/>
            <person name="Amoako-Attah I."/>
            <person name="Bukari Y."/>
            <person name="Meinhardt L.W."/>
            <person name="Bailey B.A."/>
        </authorList>
    </citation>
    <scope>NUCLEOTIDE SEQUENCE [LARGE SCALE GENOMIC DNA]</scope>
    <source>
        <strain evidence="2 3">GH-76</strain>
    </source>
</reference>
<feature type="compositionally biased region" description="Basic and acidic residues" evidence="1">
    <location>
        <begin position="22"/>
        <end position="37"/>
    </location>
</feature>
<evidence type="ECO:0000313" key="2">
    <source>
        <dbReference type="EMBL" id="KAL0564881.1"/>
    </source>
</evidence>
<evidence type="ECO:0000256" key="1">
    <source>
        <dbReference type="SAM" id="MobiDB-lite"/>
    </source>
</evidence>
<feature type="region of interest" description="Disordered" evidence="1">
    <location>
        <begin position="9"/>
        <end position="37"/>
    </location>
</feature>
<protein>
    <submittedName>
        <fullName evidence="2">Uncharacterized protein</fullName>
    </submittedName>
</protein>
<dbReference type="Proteomes" id="UP001465976">
    <property type="component" value="Unassembled WGS sequence"/>
</dbReference>
<sequence>MLTLLQSCEDAGLQLPSSDQAKVPEEANHTEKQGNAKKDVRVHVVEKLRATLKGRDGYEEYKERSRHKLSNPQVVENWGFICRFYDECKETRATSSQGHRPKAVTQQEVSDALGCSLSTLKNALAGYRVVKKHGRDRNNPIQQVIDDLERKDGPEQGATYLKMFLEKYEAEDQ</sequence>
<keyword evidence="3" id="KW-1185">Reference proteome</keyword>
<name>A0ABR3EPR2_9AGAR</name>
<evidence type="ECO:0000313" key="3">
    <source>
        <dbReference type="Proteomes" id="UP001465976"/>
    </source>
</evidence>
<accession>A0ABR3EPR2</accession>